<dbReference type="Gene3D" id="1.50.10.20">
    <property type="match status" value="1"/>
</dbReference>
<proteinExistence type="predicted"/>
<organism evidence="2">
    <name type="scientific">Oryza sativa subsp. japonica</name>
    <name type="common">Rice</name>
    <dbReference type="NCBI Taxonomy" id="39947"/>
    <lineage>
        <taxon>Eukaryota</taxon>
        <taxon>Viridiplantae</taxon>
        <taxon>Streptophyta</taxon>
        <taxon>Embryophyta</taxon>
        <taxon>Tracheophyta</taxon>
        <taxon>Spermatophyta</taxon>
        <taxon>Magnoliopsida</taxon>
        <taxon>Liliopsida</taxon>
        <taxon>Poales</taxon>
        <taxon>Poaceae</taxon>
        <taxon>BOP clade</taxon>
        <taxon>Oryzoideae</taxon>
        <taxon>Oryzeae</taxon>
        <taxon>Oryzinae</taxon>
        <taxon>Oryza</taxon>
        <taxon>Oryza sativa</taxon>
    </lineage>
</organism>
<name>B9GAY6_ORYSJ</name>
<reference evidence="2" key="2">
    <citation type="submission" date="2008-12" db="EMBL/GenBank/DDBJ databases">
        <title>Improved gene annotation of the rice (Oryza sativa) genomes.</title>
        <authorList>
            <person name="Wang J."/>
            <person name="Li R."/>
            <person name="Fan W."/>
            <person name="Huang Q."/>
            <person name="Zhang J."/>
            <person name="Zhou Y."/>
            <person name="Hu Y."/>
            <person name="Zi S."/>
            <person name="Li J."/>
            <person name="Ni P."/>
            <person name="Zheng H."/>
            <person name="Zhang Y."/>
            <person name="Zhao M."/>
            <person name="Hao Q."/>
            <person name="McDermott J."/>
            <person name="Samudrala R."/>
            <person name="Kristiansen K."/>
            <person name="Wong G.K.-S."/>
        </authorList>
    </citation>
    <scope>NUCLEOTIDE SEQUENCE</scope>
</reference>
<evidence type="ECO:0000256" key="1">
    <source>
        <dbReference type="ARBA" id="ARBA00022729"/>
    </source>
</evidence>
<dbReference type="PANTHER" id="PTHR33184:SF50">
    <property type="entry name" value="PUTATIVE-RELATED"/>
    <property type="match status" value="1"/>
</dbReference>
<dbReference type="InterPro" id="IPR040361">
    <property type="entry name" value="TPD1"/>
</dbReference>
<keyword evidence="1" id="KW-0732">Signal</keyword>
<dbReference type="EMBL" id="CM000148">
    <property type="protein sequence ID" value="EEE52192.1"/>
    <property type="molecule type" value="Genomic_DNA"/>
</dbReference>
<gene>
    <name evidence="2" type="ORF">OsJ_34070</name>
</gene>
<protein>
    <submittedName>
        <fullName evidence="2">Uncharacterized protein</fullName>
    </submittedName>
</protein>
<accession>B9GAY6</accession>
<dbReference type="GO" id="GO:0003824">
    <property type="term" value="F:catalytic activity"/>
    <property type="evidence" value="ECO:0007669"/>
    <property type="project" value="InterPro"/>
</dbReference>
<dbReference type="Pfam" id="PF24068">
    <property type="entry name" value="TPD1_C"/>
    <property type="match status" value="1"/>
</dbReference>
<dbReference type="Proteomes" id="UP000007752">
    <property type="component" value="Chromosome 11"/>
</dbReference>
<dbReference type="SUPFAM" id="SSF48239">
    <property type="entry name" value="Terpenoid cyclases/Protein prenyltransferases"/>
    <property type="match status" value="1"/>
</dbReference>
<dbReference type="AlphaFoldDB" id="B9GAY6"/>
<reference evidence="2" key="1">
    <citation type="journal article" date="2005" name="PLoS Biol.">
        <title>The genomes of Oryza sativa: a history of duplications.</title>
        <authorList>
            <person name="Yu J."/>
            <person name="Wang J."/>
            <person name="Lin W."/>
            <person name="Li S."/>
            <person name="Li H."/>
            <person name="Zhou J."/>
            <person name="Ni P."/>
            <person name="Dong W."/>
            <person name="Hu S."/>
            <person name="Zeng C."/>
            <person name="Zhang J."/>
            <person name="Zhang Y."/>
            <person name="Li R."/>
            <person name="Xu Z."/>
            <person name="Li S."/>
            <person name="Li X."/>
            <person name="Zheng H."/>
            <person name="Cong L."/>
            <person name="Lin L."/>
            <person name="Yin J."/>
            <person name="Geng J."/>
            <person name="Li G."/>
            <person name="Shi J."/>
            <person name="Liu J."/>
            <person name="Lv H."/>
            <person name="Li J."/>
            <person name="Wang J."/>
            <person name="Deng Y."/>
            <person name="Ran L."/>
            <person name="Shi X."/>
            <person name="Wang X."/>
            <person name="Wu Q."/>
            <person name="Li C."/>
            <person name="Ren X."/>
            <person name="Wang J."/>
            <person name="Wang X."/>
            <person name="Li D."/>
            <person name="Liu D."/>
            <person name="Zhang X."/>
            <person name="Ji Z."/>
            <person name="Zhao W."/>
            <person name="Sun Y."/>
            <person name="Zhang Z."/>
            <person name="Bao J."/>
            <person name="Han Y."/>
            <person name="Dong L."/>
            <person name="Ji J."/>
            <person name="Chen P."/>
            <person name="Wu S."/>
            <person name="Liu J."/>
            <person name="Xiao Y."/>
            <person name="Bu D."/>
            <person name="Tan J."/>
            <person name="Yang L."/>
            <person name="Ye C."/>
            <person name="Zhang J."/>
            <person name="Xu J."/>
            <person name="Zhou Y."/>
            <person name="Yu Y."/>
            <person name="Zhang B."/>
            <person name="Zhuang S."/>
            <person name="Wei H."/>
            <person name="Liu B."/>
            <person name="Lei M."/>
            <person name="Yu H."/>
            <person name="Li Y."/>
            <person name="Xu H."/>
            <person name="Wei S."/>
            <person name="He X."/>
            <person name="Fang L."/>
            <person name="Zhang Z."/>
            <person name="Zhang Y."/>
            <person name="Huang X."/>
            <person name="Su Z."/>
            <person name="Tong W."/>
            <person name="Li J."/>
            <person name="Tong Z."/>
            <person name="Li S."/>
            <person name="Ye J."/>
            <person name="Wang L."/>
            <person name="Fang L."/>
            <person name="Lei T."/>
            <person name="Chen C."/>
            <person name="Chen H."/>
            <person name="Xu Z."/>
            <person name="Li H."/>
            <person name="Huang H."/>
            <person name="Zhang F."/>
            <person name="Xu H."/>
            <person name="Li N."/>
            <person name="Zhao C."/>
            <person name="Li S."/>
            <person name="Dong L."/>
            <person name="Huang Y."/>
            <person name="Li L."/>
            <person name="Xi Y."/>
            <person name="Qi Q."/>
            <person name="Li W."/>
            <person name="Zhang B."/>
            <person name="Hu W."/>
            <person name="Zhang Y."/>
            <person name="Tian X."/>
            <person name="Jiao Y."/>
            <person name="Liang X."/>
            <person name="Jin J."/>
            <person name="Gao L."/>
            <person name="Zheng W."/>
            <person name="Hao B."/>
            <person name="Liu S."/>
            <person name="Wang W."/>
            <person name="Yuan L."/>
            <person name="Cao M."/>
            <person name="McDermott J."/>
            <person name="Samudrala R."/>
            <person name="Wang J."/>
            <person name="Wong G.K."/>
            <person name="Yang H."/>
        </authorList>
    </citation>
    <scope>NUCLEOTIDE SEQUENCE [LARGE SCALE GENOMIC DNA]</scope>
</reference>
<evidence type="ECO:0000313" key="2">
    <source>
        <dbReference type="EMBL" id="EEE52192.1"/>
    </source>
</evidence>
<sequence length="245" mass="26563">MERELAAEKHVRYIVTMEKVGRLSLGCELLDAAADSDWMLFAAAAAVMQKKDSFESLVMEHIRLNGAYWGLTTLDLLHKLHAVEADEFIEWIMSCYHPDSGSARRGVDWGGNVGHDAHVLYTLSAGQVLCLFDRLDALDVDKVADCEALCSLSDLVVTQTTVPGQQIAGEPEYHVTVENRCICTQTGVKLSCAGFDSSPTRVDPSIIRHDGGGGGPVTNGRSVSFYYAGKTRVSFTPVSSTVSCS</sequence>
<dbReference type="PANTHER" id="PTHR33184">
    <property type="entry name" value="PROTEIN TAPETUM DETERMINANT 1-LIKE-RELATED"/>
    <property type="match status" value="1"/>
</dbReference>
<dbReference type="InterPro" id="IPR008930">
    <property type="entry name" value="Terpenoid_cyclase/PrenylTrfase"/>
</dbReference>